<feature type="non-terminal residue" evidence="4">
    <location>
        <position position="1"/>
    </location>
</feature>
<evidence type="ECO:0000256" key="1">
    <source>
        <dbReference type="ARBA" id="ARBA00022692"/>
    </source>
</evidence>
<dbReference type="PANTHER" id="PTHR48090">
    <property type="entry name" value="UNDECAPRENYL-PHOSPHATE 4-DEOXY-4-FORMAMIDO-L-ARABINOSE TRANSFERASE-RELATED"/>
    <property type="match status" value="1"/>
</dbReference>
<sequence length="119" mass="13644">DLDGGRLTRQGPRWLINWIISKVSGVKLHDYDCSLRAYRLTAVQDLQLSGNLDQYIPVYVAWRGGRVVEAPVTQLPRSHGLARRESAARRSLKNLLDLVFLKFLQRYSSKPFMFLAAWA</sequence>
<organism evidence="4">
    <name type="scientific">marine metagenome</name>
    <dbReference type="NCBI Taxonomy" id="408172"/>
    <lineage>
        <taxon>unclassified sequences</taxon>
        <taxon>metagenomes</taxon>
        <taxon>ecological metagenomes</taxon>
    </lineage>
</organism>
<evidence type="ECO:0008006" key="5">
    <source>
        <dbReference type="Google" id="ProtNLM"/>
    </source>
</evidence>
<evidence type="ECO:0000313" key="4">
    <source>
        <dbReference type="EMBL" id="SVA61754.1"/>
    </source>
</evidence>
<evidence type="ECO:0000256" key="2">
    <source>
        <dbReference type="ARBA" id="ARBA00022989"/>
    </source>
</evidence>
<evidence type="ECO:0000256" key="3">
    <source>
        <dbReference type="ARBA" id="ARBA00023136"/>
    </source>
</evidence>
<dbReference type="AlphaFoldDB" id="A0A381XAJ8"/>
<dbReference type="EMBL" id="UINC01014487">
    <property type="protein sequence ID" value="SVA61754.1"/>
    <property type="molecule type" value="Genomic_DNA"/>
</dbReference>
<dbReference type="InterPro" id="IPR050256">
    <property type="entry name" value="Glycosyltransferase_2"/>
</dbReference>
<gene>
    <name evidence="4" type="ORF">METZ01_LOCUS114608</name>
</gene>
<reference evidence="4" key="1">
    <citation type="submission" date="2018-05" db="EMBL/GenBank/DDBJ databases">
        <authorList>
            <person name="Lanie J.A."/>
            <person name="Ng W.-L."/>
            <person name="Kazmierczak K.M."/>
            <person name="Andrzejewski T.M."/>
            <person name="Davidsen T.M."/>
            <person name="Wayne K.J."/>
            <person name="Tettelin H."/>
            <person name="Glass J.I."/>
            <person name="Rusch D."/>
            <person name="Podicherti R."/>
            <person name="Tsui H.-C.T."/>
            <person name="Winkler M.E."/>
        </authorList>
    </citation>
    <scope>NUCLEOTIDE SEQUENCE</scope>
</reference>
<dbReference type="PANTHER" id="PTHR48090:SF3">
    <property type="entry name" value="UNDECAPRENYL-PHOSPHATE 4-DEOXY-4-FORMAMIDO-L-ARABINOSE TRANSFERASE"/>
    <property type="match status" value="1"/>
</dbReference>
<dbReference type="GO" id="GO:0005886">
    <property type="term" value="C:plasma membrane"/>
    <property type="evidence" value="ECO:0007669"/>
    <property type="project" value="TreeGrafter"/>
</dbReference>
<keyword evidence="1" id="KW-0812">Transmembrane</keyword>
<accession>A0A381XAJ8</accession>
<keyword evidence="3" id="KW-0472">Membrane</keyword>
<name>A0A381XAJ8_9ZZZZ</name>
<keyword evidence="2" id="KW-1133">Transmembrane helix</keyword>
<proteinExistence type="predicted"/>
<protein>
    <recommendedName>
        <fullName evidence="5">Glycosyltransferase 2-like domain-containing protein</fullName>
    </recommendedName>
</protein>